<dbReference type="GeneID" id="18163474"/>
<proteinExistence type="predicted"/>
<keyword evidence="2" id="KW-1185">Reference proteome</keyword>
<dbReference type="VEuPathDB" id="FungiDB:CCM_01443"/>
<evidence type="ECO:0000313" key="2">
    <source>
        <dbReference type="Proteomes" id="UP000001610"/>
    </source>
</evidence>
<accession>G3J522</accession>
<reference evidence="1 2" key="1">
    <citation type="journal article" date="2011" name="Genome Biol.">
        <title>Genome sequence of the insect pathogenic fungus Cordyceps militaris, a valued traditional Chinese medicine.</title>
        <authorList>
            <person name="Zheng P."/>
            <person name="Xia Y."/>
            <person name="Xiao G."/>
            <person name="Xiong C."/>
            <person name="Hu X."/>
            <person name="Zhang S."/>
            <person name="Zheng H."/>
            <person name="Huang Y."/>
            <person name="Zhou Y."/>
            <person name="Wang S."/>
            <person name="Zhao G.P."/>
            <person name="Liu X."/>
            <person name="St Leger R.J."/>
            <person name="Wang C."/>
        </authorList>
    </citation>
    <scope>NUCLEOTIDE SEQUENCE [LARGE SCALE GENOMIC DNA]</scope>
    <source>
        <strain evidence="1 2">CM01</strain>
    </source>
</reference>
<name>G3J522_CORMM</name>
<protein>
    <submittedName>
        <fullName evidence="1">Uncharacterized protein</fullName>
    </submittedName>
</protein>
<dbReference type="Proteomes" id="UP000001610">
    <property type="component" value="Unassembled WGS sequence"/>
</dbReference>
<gene>
    <name evidence="1" type="ORF">CCM_01443</name>
</gene>
<dbReference type="HOGENOM" id="CLU_1916980_0_0_1"/>
<organism evidence="1 2">
    <name type="scientific">Cordyceps militaris (strain CM01)</name>
    <name type="common">Caterpillar fungus</name>
    <dbReference type="NCBI Taxonomy" id="983644"/>
    <lineage>
        <taxon>Eukaryota</taxon>
        <taxon>Fungi</taxon>
        <taxon>Dikarya</taxon>
        <taxon>Ascomycota</taxon>
        <taxon>Pezizomycotina</taxon>
        <taxon>Sordariomycetes</taxon>
        <taxon>Hypocreomycetidae</taxon>
        <taxon>Hypocreales</taxon>
        <taxon>Cordycipitaceae</taxon>
        <taxon>Cordyceps</taxon>
    </lineage>
</organism>
<evidence type="ECO:0000313" key="1">
    <source>
        <dbReference type="EMBL" id="EGX96785.1"/>
    </source>
</evidence>
<dbReference type="AlphaFoldDB" id="G3J522"/>
<dbReference type="RefSeq" id="XP_006666662.1">
    <property type="nucleotide sequence ID" value="XM_006666599.1"/>
</dbReference>
<sequence>MAKLGIQAGAAILRSRRSNPLTSQVLDSSPSHLIALSSRVSILDATAMHPVPDSKPVTPQHLARPRSLHPAWSKVNALYNALYIEPDAAAGAPERPGAKTSKEGQDVKEDANWLYSCSGLCSVCFLFSTIRC</sequence>
<dbReference type="InParanoid" id="G3J522"/>
<dbReference type="EMBL" id="JH126399">
    <property type="protein sequence ID" value="EGX96785.1"/>
    <property type="molecule type" value="Genomic_DNA"/>
</dbReference>
<dbReference type="KEGG" id="cmt:CCM_01443"/>